<name>A0A1R3KIW0_9ROSI</name>
<dbReference type="AlphaFoldDB" id="A0A1R3KIW0"/>
<evidence type="ECO:0000313" key="3">
    <source>
        <dbReference type="Proteomes" id="UP000187203"/>
    </source>
</evidence>
<sequence>MDAIRRLWPLSDTSKLANPFKQAEDYKQDMKMEIIVQTIDQGRMPHGSKGDVIQNSREETYEGHRCSDCSETRPFK</sequence>
<dbReference type="EMBL" id="AWUE01013444">
    <property type="protein sequence ID" value="OMP07026.1"/>
    <property type="molecule type" value="Genomic_DNA"/>
</dbReference>
<dbReference type="Proteomes" id="UP000187203">
    <property type="component" value="Unassembled WGS sequence"/>
</dbReference>
<protein>
    <submittedName>
        <fullName evidence="2">Uncharacterized protein</fullName>
    </submittedName>
</protein>
<feature type="compositionally biased region" description="Basic and acidic residues" evidence="1">
    <location>
        <begin position="56"/>
        <end position="76"/>
    </location>
</feature>
<evidence type="ECO:0000256" key="1">
    <source>
        <dbReference type="SAM" id="MobiDB-lite"/>
    </source>
</evidence>
<comment type="caution">
    <text evidence="2">The sequence shown here is derived from an EMBL/GenBank/DDBJ whole genome shotgun (WGS) entry which is preliminary data.</text>
</comment>
<organism evidence="2 3">
    <name type="scientific">Corchorus olitorius</name>
    <dbReference type="NCBI Taxonomy" id="93759"/>
    <lineage>
        <taxon>Eukaryota</taxon>
        <taxon>Viridiplantae</taxon>
        <taxon>Streptophyta</taxon>
        <taxon>Embryophyta</taxon>
        <taxon>Tracheophyta</taxon>
        <taxon>Spermatophyta</taxon>
        <taxon>Magnoliopsida</taxon>
        <taxon>eudicotyledons</taxon>
        <taxon>Gunneridae</taxon>
        <taxon>Pentapetalae</taxon>
        <taxon>rosids</taxon>
        <taxon>malvids</taxon>
        <taxon>Malvales</taxon>
        <taxon>Malvaceae</taxon>
        <taxon>Grewioideae</taxon>
        <taxon>Apeibeae</taxon>
        <taxon>Corchorus</taxon>
    </lineage>
</organism>
<gene>
    <name evidence="2" type="ORF">COLO4_07695</name>
</gene>
<evidence type="ECO:0000313" key="2">
    <source>
        <dbReference type="EMBL" id="OMP07026.1"/>
    </source>
</evidence>
<accession>A0A1R3KIW0</accession>
<keyword evidence="3" id="KW-1185">Reference proteome</keyword>
<feature type="region of interest" description="Disordered" evidence="1">
    <location>
        <begin position="40"/>
        <end position="76"/>
    </location>
</feature>
<proteinExistence type="predicted"/>
<reference evidence="3" key="1">
    <citation type="submission" date="2013-09" db="EMBL/GenBank/DDBJ databases">
        <title>Corchorus olitorius genome sequencing.</title>
        <authorList>
            <person name="Alam M."/>
            <person name="Haque M.S."/>
            <person name="Islam M.S."/>
            <person name="Emdad E.M."/>
            <person name="Islam M.M."/>
            <person name="Ahmed B."/>
            <person name="Halim A."/>
            <person name="Hossen Q.M.M."/>
            <person name="Hossain M.Z."/>
            <person name="Ahmed R."/>
            <person name="Khan M.M."/>
            <person name="Islam R."/>
            <person name="Rashid M.M."/>
            <person name="Khan S.A."/>
            <person name="Rahman M.S."/>
            <person name="Alam M."/>
            <person name="Yahiya A.S."/>
            <person name="Khan M.S."/>
            <person name="Azam M.S."/>
            <person name="Haque T."/>
            <person name="Lashkar M.Z.H."/>
            <person name="Akhand A.I."/>
            <person name="Morshed G."/>
            <person name="Roy S."/>
            <person name="Uddin K.S."/>
            <person name="Rabeya T."/>
            <person name="Hossain A.S."/>
            <person name="Chowdhury A."/>
            <person name="Snigdha A.R."/>
            <person name="Mortoza M.S."/>
            <person name="Matin S.A."/>
            <person name="Hoque S.M.E."/>
            <person name="Islam M.K."/>
            <person name="Roy D.K."/>
            <person name="Haider R."/>
            <person name="Moosa M.M."/>
            <person name="Elias S.M."/>
            <person name="Hasan A.M."/>
            <person name="Jahan S."/>
            <person name="Shafiuddin M."/>
            <person name="Mahmood N."/>
            <person name="Shommy N.S."/>
        </authorList>
    </citation>
    <scope>NUCLEOTIDE SEQUENCE [LARGE SCALE GENOMIC DNA]</scope>
    <source>
        <strain evidence="3">cv. O-4</strain>
    </source>
</reference>